<feature type="domain" description="Methionyl/Valyl/Leucyl/Isoleucyl-tRNA synthetase anticodon-binding" evidence="6">
    <location>
        <begin position="38"/>
        <end position="100"/>
    </location>
</feature>
<dbReference type="PANTHER" id="PTHR42765:SF1">
    <property type="entry name" value="ISOLEUCINE--TRNA LIGASE, MITOCHONDRIAL"/>
    <property type="match status" value="1"/>
</dbReference>
<comment type="caution">
    <text evidence="7">The sequence shown here is derived from an EMBL/GenBank/DDBJ whole genome shotgun (WGS) entry which is preliminary data.</text>
</comment>
<evidence type="ECO:0000256" key="1">
    <source>
        <dbReference type="ARBA" id="ARBA00022598"/>
    </source>
</evidence>
<accession>A0A016U6T4</accession>
<sequence>MESHIPSCTGALGDSFHRDVSKTVLRWDTAFKLFFFQSLVRDRLYCARVGSNDHLSAQFTLHRVGTTIAKCMAPLLPHLAAEFFQHQPACPEKLVLRDILDFKEEDDVQFHPQLDLTMDKVLQLKSELAAAAGPSCDLFKEGALLELSPATKALLALWQEGETSFDSQLCEVFGVSMVRIREADQDRITPIKSEGLFCDRCRKMNRSRAEKHCSRCTAALESMNL</sequence>
<keyword evidence="8" id="KW-1185">Reference proteome</keyword>
<dbReference type="Proteomes" id="UP000024635">
    <property type="component" value="Unassembled WGS sequence"/>
</dbReference>
<evidence type="ECO:0000259" key="6">
    <source>
        <dbReference type="Pfam" id="PF08264"/>
    </source>
</evidence>
<keyword evidence="5" id="KW-0030">Aminoacyl-tRNA synthetase</keyword>
<dbReference type="SUPFAM" id="SSF47323">
    <property type="entry name" value="Anticodon-binding domain of a subclass of class I aminoacyl-tRNA synthetases"/>
    <property type="match status" value="1"/>
</dbReference>
<dbReference type="OrthoDB" id="10264412at2759"/>
<dbReference type="GO" id="GO:0005524">
    <property type="term" value="F:ATP binding"/>
    <property type="evidence" value="ECO:0007669"/>
    <property type="project" value="UniProtKB-KW"/>
</dbReference>
<dbReference type="InterPro" id="IPR050081">
    <property type="entry name" value="Ile-tRNA_ligase"/>
</dbReference>
<dbReference type="GO" id="GO:0006428">
    <property type="term" value="P:isoleucyl-tRNA aminoacylation"/>
    <property type="evidence" value="ECO:0007669"/>
    <property type="project" value="TreeGrafter"/>
</dbReference>
<dbReference type="EMBL" id="JARK01001389">
    <property type="protein sequence ID" value="EYC11024.1"/>
    <property type="molecule type" value="Genomic_DNA"/>
</dbReference>
<dbReference type="GO" id="GO:0032543">
    <property type="term" value="P:mitochondrial translation"/>
    <property type="evidence" value="ECO:0007669"/>
    <property type="project" value="TreeGrafter"/>
</dbReference>
<protein>
    <recommendedName>
        <fullName evidence="6">Methionyl/Valyl/Leucyl/Isoleucyl-tRNA synthetase anticodon-binding domain-containing protein</fullName>
    </recommendedName>
</protein>
<evidence type="ECO:0000256" key="3">
    <source>
        <dbReference type="ARBA" id="ARBA00022840"/>
    </source>
</evidence>
<proteinExistence type="predicted"/>
<dbReference type="AlphaFoldDB" id="A0A016U6T4"/>
<organism evidence="7 8">
    <name type="scientific">Ancylostoma ceylanicum</name>
    <dbReference type="NCBI Taxonomy" id="53326"/>
    <lineage>
        <taxon>Eukaryota</taxon>
        <taxon>Metazoa</taxon>
        <taxon>Ecdysozoa</taxon>
        <taxon>Nematoda</taxon>
        <taxon>Chromadorea</taxon>
        <taxon>Rhabditida</taxon>
        <taxon>Rhabditina</taxon>
        <taxon>Rhabditomorpha</taxon>
        <taxon>Strongyloidea</taxon>
        <taxon>Ancylostomatidae</taxon>
        <taxon>Ancylostomatinae</taxon>
        <taxon>Ancylostoma</taxon>
    </lineage>
</organism>
<evidence type="ECO:0000256" key="2">
    <source>
        <dbReference type="ARBA" id="ARBA00022741"/>
    </source>
</evidence>
<name>A0A016U6T4_9BILA</name>
<dbReference type="GO" id="GO:0005739">
    <property type="term" value="C:mitochondrion"/>
    <property type="evidence" value="ECO:0007669"/>
    <property type="project" value="TreeGrafter"/>
</dbReference>
<dbReference type="PANTHER" id="PTHR42765">
    <property type="entry name" value="SOLEUCYL-TRNA SYNTHETASE"/>
    <property type="match status" value="1"/>
</dbReference>
<reference evidence="8" key="1">
    <citation type="journal article" date="2015" name="Nat. Genet.">
        <title>The genome and transcriptome of the zoonotic hookworm Ancylostoma ceylanicum identify infection-specific gene families.</title>
        <authorList>
            <person name="Schwarz E.M."/>
            <person name="Hu Y."/>
            <person name="Antoshechkin I."/>
            <person name="Miller M.M."/>
            <person name="Sternberg P.W."/>
            <person name="Aroian R.V."/>
        </authorList>
    </citation>
    <scope>NUCLEOTIDE SEQUENCE</scope>
    <source>
        <strain evidence="8">HY135</strain>
    </source>
</reference>
<evidence type="ECO:0000256" key="5">
    <source>
        <dbReference type="ARBA" id="ARBA00023146"/>
    </source>
</evidence>
<gene>
    <name evidence="7" type="primary">Acey_s0053.g2436</name>
    <name evidence="7" type="ORF">Y032_0053g2436</name>
</gene>
<evidence type="ECO:0000256" key="4">
    <source>
        <dbReference type="ARBA" id="ARBA00022917"/>
    </source>
</evidence>
<dbReference type="InterPro" id="IPR009080">
    <property type="entry name" value="tRNAsynth_Ia_anticodon-bd"/>
</dbReference>
<keyword evidence="3" id="KW-0067">ATP-binding</keyword>
<keyword evidence="4" id="KW-0648">Protein biosynthesis</keyword>
<evidence type="ECO:0000313" key="7">
    <source>
        <dbReference type="EMBL" id="EYC11024.1"/>
    </source>
</evidence>
<dbReference type="Gene3D" id="1.10.730.20">
    <property type="match status" value="1"/>
</dbReference>
<evidence type="ECO:0000313" key="8">
    <source>
        <dbReference type="Proteomes" id="UP000024635"/>
    </source>
</evidence>
<dbReference type="InterPro" id="IPR013155">
    <property type="entry name" value="M/V/L/I-tRNA-synth_anticd-bd"/>
</dbReference>
<keyword evidence="2" id="KW-0547">Nucleotide-binding</keyword>
<keyword evidence="1" id="KW-0436">Ligase</keyword>
<dbReference type="Pfam" id="PF08264">
    <property type="entry name" value="Anticodon_1"/>
    <property type="match status" value="1"/>
</dbReference>
<dbReference type="GO" id="GO:0004822">
    <property type="term" value="F:isoleucine-tRNA ligase activity"/>
    <property type="evidence" value="ECO:0007669"/>
    <property type="project" value="TreeGrafter"/>
</dbReference>
<dbReference type="STRING" id="53326.A0A016U6T4"/>